<dbReference type="FunFam" id="2.60.210.10:FF:000011">
    <property type="entry name" value="Ubiquitin carboxyl-terminal hydrolase 7"/>
    <property type="match status" value="1"/>
</dbReference>
<dbReference type="GO" id="GO:0016579">
    <property type="term" value="P:protein deubiquitination"/>
    <property type="evidence" value="ECO:0007669"/>
    <property type="project" value="InterPro"/>
</dbReference>
<dbReference type="InterPro" id="IPR001394">
    <property type="entry name" value="Peptidase_C19_UCH"/>
</dbReference>
<feature type="compositionally biased region" description="Basic and acidic residues" evidence="10">
    <location>
        <begin position="1423"/>
        <end position="1441"/>
    </location>
</feature>
<dbReference type="Gene3D" id="3.90.70.10">
    <property type="entry name" value="Cysteine proteinases"/>
    <property type="match status" value="1"/>
</dbReference>
<dbReference type="CDD" id="cd02659">
    <property type="entry name" value="peptidase_C19C"/>
    <property type="match status" value="1"/>
</dbReference>
<dbReference type="EC" id="3.4.19.12" evidence="4"/>
<dbReference type="FunFam" id="3.90.70.10:FF:000005">
    <property type="entry name" value="Ubiquitin carboxyl-terminal hydrolase 7"/>
    <property type="match status" value="1"/>
</dbReference>
<comment type="subcellular location">
    <subcellularLocation>
        <location evidence="2">Nucleus</location>
    </subcellularLocation>
</comment>
<dbReference type="Pfam" id="PF01105">
    <property type="entry name" value="EMP24_GP25L"/>
    <property type="match status" value="1"/>
</dbReference>
<dbReference type="InterPro" id="IPR018200">
    <property type="entry name" value="USP_CS"/>
</dbReference>
<evidence type="ECO:0000259" key="14">
    <source>
        <dbReference type="PROSITE" id="PS50866"/>
    </source>
</evidence>
<evidence type="ECO:0000256" key="11">
    <source>
        <dbReference type="SAM" id="Phobius"/>
    </source>
</evidence>
<evidence type="ECO:0000313" key="15">
    <source>
        <dbReference type="EMBL" id="PIG86809.1"/>
    </source>
</evidence>
<dbReference type="PROSITE" id="PS50235">
    <property type="entry name" value="USP_3"/>
    <property type="match status" value="1"/>
</dbReference>
<evidence type="ECO:0000256" key="5">
    <source>
        <dbReference type="ARBA" id="ARBA00022670"/>
    </source>
</evidence>
<dbReference type="InterPro" id="IPR008974">
    <property type="entry name" value="TRAF-like"/>
</dbReference>
<feature type="domain" description="USP" evidence="13">
    <location>
        <begin position="218"/>
        <end position="541"/>
    </location>
</feature>
<dbReference type="SMART" id="SM01190">
    <property type="entry name" value="EMP24_GP25L"/>
    <property type="match status" value="1"/>
</dbReference>
<evidence type="ECO:0000256" key="10">
    <source>
        <dbReference type="SAM" id="MobiDB-lite"/>
    </source>
</evidence>
<dbReference type="PROSITE" id="PS50866">
    <property type="entry name" value="GOLD"/>
    <property type="match status" value="1"/>
</dbReference>
<evidence type="ECO:0000256" key="8">
    <source>
        <dbReference type="ARBA" id="ARBA00022807"/>
    </source>
</evidence>
<feature type="transmembrane region" description="Helical" evidence="11">
    <location>
        <begin position="1284"/>
        <end position="1310"/>
    </location>
</feature>
<protein>
    <recommendedName>
        <fullName evidence="4">ubiquitinyl hydrolase 1</fullName>
        <ecNumber evidence="4">3.4.19.12</ecNumber>
    </recommendedName>
</protein>
<dbReference type="InterPro" id="IPR050164">
    <property type="entry name" value="Peptidase_C19"/>
</dbReference>
<keyword evidence="11" id="KW-1133">Transmembrane helix</keyword>
<evidence type="ECO:0000313" key="16">
    <source>
        <dbReference type="Proteomes" id="UP000231358"/>
    </source>
</evidence>
<dbReference type="SUPFAM" id="SSF49599">
    <property type="entry name" value="TRAF domain-like"/>
    <property type="match status" value="1"/>
</dbReference>
<evidence type="ECO:0000256" key="2">
    <source>
        <dbReference type="ARBA" id="ARBA00004123"/>
    </source>
</evidence>
<feature type="region of interest" description="Disordered" evidence="10">
    <location>
        <begin position="1380"/>
        <end position="1441"/>
    </location>
</feature>
<dbReference type="InterPro" id="IPR028889">
    <property type="entry name" value="USP"/>
</dbReference>
<feature type="domain" description="GOLD" evidence="14">
    <location>
        <begin position="1140"/>
        <end position="1223"/>
    </location>
</feature>
<dbReference type="GO" id="GO:0031647">
    <property type="term" value="P:regulation of protein stability"/>
    <property type="evidence" value="ECO:0007669"/>
    <property type="project" value="TreeGrafter"/>
</dbReference>
<keyword evidence="11" id="KW-0812">Transmembrane</keyword>
<feature type="region of interest" description="Disordered" evidence="10">
    <location>
        <begin position="1"/>
        <end position="39"/>
    </location>
</feature>
<dbReference type="InterPro" id="IPR036598">
    <property type="entry name" value="GOLD_dom_sf"/>
</dbReference>
<dbReference type="PROSITE" id="PS00973">
    <property type="entry name" value="USP_2"/>
    <property type="match status" value="1"/>
</dbReference>
<evidence type="ECO:0000259" key="12">
    <source>
        <dbReference type="PROSITE" id="PS50144"/>
    </source>
</evidence>
<evidence type="ECO:0000256" key="4">
    <source>
        <dbReference type="ARBA" id="ARBA00012759"/>
    </source>
</evidence>
<evidence type="ECO:0000256" key="7">
    <source>
        <dbReference type="ARBA" id="ARBA00022801"/>
    </source>
</evidence>
<feature type="compositionally biased region" description="Basic and acidic residues" evidence="10">
    <location>
        <begin position="15"/>
        <end position="26"/>
    </location>
</feature>
<evidence type="ECO:0000256" key="9">
    <source>
        <dbReference type="ARBA" id="ARBA00023242"/>
    </source>
</evidence>
<evidence type="ECO:0000256" key="1">
    <source>
        <dbReference type="ARBA" id="ARBA00000707"/>
    </source>
</evidence>
<dbReference type="GO" id="GO:0140492">
    <property type="term" value="F:metal-dependent deubiquitinase activity"/>
    <property type="evidence" value="ECO:0007669"/>
    <property type="project" value="UniProtKB-ARBA"/>
</dbReference>
<evidence type="ECO:0000256" key="6">
    <source>
        <dbReference type="ARBA" id="ARBA00022786"/>
    </source>
</evidence>
<dbReference type="Gene3D" id="2.60.210.10">
    <property type="entry name" value="Apoptosis, Tumor Necrosis Factor Receptor Associated Protein 2, Chain A"/>
    <property type="match status" value="1"/>
</dbReference>
<keyword evidence="7 15" id="KW-0378">Hydrolase</keyword>
<dbReference type="SUPFAM" id="SSF54001">
    <property type="entry name" value="Cysteine proteinases"/>
    <property type="match status" value="1"/>
</dbReference>
<dbReference type="GO" id="GO:0004175">
    <property type="term" value="F:endopeptidase activity"/>
    <property type="evidence" value="ECO:0007669"/>
    <property type="project" value="UniProtKB-ARBA"/>
</dbReference>
<dbReference type="InterPro" id="IPR024729">
    <property type="entry name" value="USP7_ICP0-binding_dom"/>
</dbReference>
<reference evidence="15 16" key="1">
    <citation type="submission" date="2017-05" db="EMBL/GenBank/DDBJ databases">
        <title>Genome sequence for an aflatoxigenic pathogen of Argentinian peanut, Aspergillus arachidicola.</title>
        <authorList>
            <person name="Moore G."/>
            <person name="Beltz S.B."/>
            <person name="Mack B.M."/>
        </authorList>
    </citation>
    <scope>NUCLEOTIDE SEQUENCE [LARGE SCALE GENOMIC DNA]</scope>
    <source>
        <strain evidence="15 16">CBS 117610</strain>
    </source>
</reference>
<dbReference type="Pfam" id="PF22486">
    <property type="entry name" value="MATH_2"/>
    <property type="match status" value="1"/>
</dbReference>
<dbReference type="InterPro" id="IPR002083">
    <property type="entry name" value="MATH/TRAF_dom"/>
</dbReference>
<dbReference type="Pfam" id="PF14533">
    <property type="entry name" value="USP7_C2"/>
    <property type="match status" value="1"/>
</dbReference>
<dbReference type="InterPro" id="IPR038765">
    <property type="entry name" value="Papain-like_cys_pep_sf"/>
</dbReference>
<dbReference type="PROSITE" id="PS50144">
    <property type="entry name" value="MATH"/>
    <property type="match status" value="1"/>
</dbReference>
<dbReference type="Pfam" id="PF12436">
    <property type="entry name" value="USP7_ICP0_bdg"/>
    <property type="match status" value="1"/>
</dbReference>
<dbReference type="EMBL" id="NEXV01000221">
    <property type="protein sequence ID" value="PIG86809.1"/>
    <property type="molecule type" value="Genomic_DNA"/>
</dbReference>
<feature type="compositionally biased region" description="Low complexity" evidence="10">
    <location>
        <begin position="1385"/>
        <end position="1404"/>
    </location>
</feature>
<feature type="region of interest" description="Disordered" evidence="10">
    <location>
        <begin position="1319"/>
        <end position="1359"/>
    </location>
</feature>
<keyword evidence="9" id="KW-0539">Nucleus</keyword>
<keyword evidence="8" id="KW-0788">Thiol protease</keyword>
<dbReference type="PANTHER" id="PTHR24006">
    <property type="entry name" value="UBIQUITIN CARBOXYL-TERMINAL HYDROLASE"/>
    <property type="match status" value="1"/>
</dbReference>
<name>A0A2G7G1T3_9EURO</name>
<proteinExistence type="inferred from homology"/>
<dbReference type="Gene3D" id="3.10.20.90">
    <property type="entry name" value="Phosphatidylinositol 3-kinase Catalytic Subunit, Chain A, domain 1"/>
    <property type="match status" value="2"/>
</dbReference>
<comment type="catalytic activity">
    <reaction evidence="1">
        <text>Thiol-dependent hydrolysis of ester, thioester, amide, peptide and isopeptide bonds formed by the C-terminal Gly of ubiquitin (a 76-residue protein attached to proteins as an intracellular targeting signal).</text>
        <dbReference type="EC" id="3.4.19.12"/>
    </reaction>
</comment>
<dbReference type="FunFam" id="3.10.20.90:FF:000215">
    <property type="entry name" value="Ubiquitin carboxyl-terminal hydrolase 7, variant"/>
    <property type="match status" value="1"/>
</dbReference>
<accession>A0A2G7G1T3</accession>
<comment type="caution">
    <text evidence="15">The sequence shown here is derived from an EMBL/GenBank/DDBJ whole genome shotgun (WGS) entry which is preliminary data.</text>
</comment>
<feature type="compositionally biased region" description="Polar residues" evidence="10">
    <location>
        <begin position="1347"/>
        <end position="1357"/>
    </location>
</feature>
<dbReference type="GO" id="GO:0006508">
    <property type="term" value="P:proteolysis"/>
    <property type="evidence" value="ECO:0007669"/>
    <property type="project" value="UniProtKB-KW"/>
</dbReference>
<dbReference type="InterPro" id="IPR009038">
    <property type="entry name" value="GOLD_dom"/>
</dbReference>
<dbReference type="GO" id="GO:0005829">
    <property type="term" value="C:cytosol"/>
    <property type="evidence" value="ECO:0007669"/>
    <property type="project" value="TreeGrafter"/>
</dbReference>
<feature type="domain" description="MATH" evidence="12">
    <location>
        <begin position="63"/>
        <end position="192"/>
    </location>
</feature>
<dbReference type="InterPro" id="IPR029346">
    <property type="entry name" value="USP_C"/>
</dbReference>
<dbReference type="GO" id="GO:0004843">
    <property type="term" value="F:cysteine-type deubiquitinase activity"/>
    <property type="evidence" value="ECO:0007669"/>
    <property type="project" value="UniProtKB-EC"/>
</dbReference>
<dbReference type="STRING" id="656916.A0A2G7G1T3"/>
<keyword evidence="5" id="KW-0645">Protease</keyword>
<organism evidence="15 16">
    <name type="scientific">Aspergillus arachidicola</name>
    <dbReference type="NCBI Taxonomy" id="656916"/>
    <lineage>
        <taxon>Eukaryota</taxon>
        <taxon>Fungi</taxon>
        <taxon>Dikarya</taxon>
        <taxon>Ascomycota</taxon>
        <taxon>Pezizomycotina</taxon>
        <taxon>Eurotiomycetes</taxon>
        <taxon>Eurotiomycetidae</taxon>
        <taxon>Eurotiales</taxon>
        <taxon>Aspergillaceae</taxon>
        <taxon>Aspergillus</taxon>
        <taxon>Aspergillus subgen. Circumdati</taxon>
    </lineage>
</organism>
<evidence type="ECO:0000256" key="3">
    <source>
        <dbReference type="ARBA" id="ARBA00009085"/>
    </source>
</evidence>
<dbReference type="SMART" id="SM00061">
    <property type="entry name" value="MATH"/>
    <property type="match status" value="1"/>
</dbReference>
<evidence type="ECO:0000259" key="13">
    <source>
        <dbReference type="PROSITE" id="PS50235"/>
    </source>
</evidence>
<dbReference type="Proteomes" id="UP000231358">
    <property type="component" value="Unassembled WGS sequence"/>
</dbReference>
<sequence length="1441" mass="164479">MDNVPDNEMLVDEYEQYHNDRTDDVVVSRSGSEEPEPEPLANDYAAMMARILPKDPELETEDEAYHTWHIKDWRKLKKKEHGPTFQCAGFPWRILFFPYGNHVEHASFYLEHAWDNEPPENWYACVQFGLVLWNVNDPSIKISHVATHRFNADEGDWGFTRFCELRRLFNLAWEGRGVPPVQNDEAMVTAYVRVVKDPTGVLWHSFQNYDSKKETGMVGLKNQGATCYLNSLLQSLYFTNAFRKATYQIPTEAEASRDNSAWTLQRLFYNLQTSENPVSTAELTASFGWESRQIFEQQDVQELSRKLMERLEEKMKGTPAEKALPELFVGKTKTYISCINVDYESSRVEDFWDIQLNVRNNKTLDDSFKDYIQVETLEGENKYDAGPPYGLQDAKKGVIFESFPPVLHLHLKRFEYDINRDAMMKINDRHAFPMEFDATPYLSNDADKSEPWIYQLHGVLVHSGDLNAGHYYAFLKPTKDGYWYRFDDDRVTRATDKEVLEENYGGEYELANGAAGVKQPYTRGLSTKRSMNAYMLVYIRKSRLDDVLLPIMKEDIPSHIETRLTEERVELARRKKEREEAHLYINVGVLNEESFKSHHGFDLTSLDLPAGDPALPKQYRILKALKVAEFAEQLAQEKGIDASRVRFWVMVNRQNKTTRPDQVIKDPDMSVEEAYSRFGTKGNPFRVWMEVGQPSADGTVSWPDSNNSVLVFLKHFDAPSQTLSGVGPVYVRKNQKVAELAPTILEKMDWPAGTEFMLYEEIKHNMIDVMKPKQTFQQSEIQDGDIITFQKSIKEADLPSTALYQDARQYYDYLLNRISVTFAPIKAGEGDEFTLTLSRKMTYDQFSKKVGEHLNVESTHLRFAPVMASTGKPKQFIKRNPNQANQTLYQILSGTMTGYGYSMHRSDALYYEVLETSLSDYESKTSLKVTWLPEGITKEQVVEVLVPRDGTISDLLSGLQKKANLDEDTIREVRIYETHAGKIYRDFPVDTKIAGINEFVTLYAERMPEEEVNMGEDERIINAYNFDRDLNRPHGVPFKFVLKPGEVFKETKERLSKRTGIKGKQFEKIKFAAVPRSLYSNPRYLEDDDILSDIVGDSDDLLGLDHVNKNRSFWNRSLLAALVSTVTATALTYKLEANEKACFYNYVDQRNAKVAFYFAVQSGGSFDVDYQVVGPGEKVVLDGTKERQGDFVFTAQSIGEYRFCFNNEMSTFAEKLVDFEIAVENEERAQLPSRQGASPEQASAIEESVYKLSAQLSTISRNQKYFRTRENRNFSTVRSTERRIFNFSVIEGLMMVSMAGLQVFVVRFFFQGARKATMTTSMQQPEAVQPMVPPDGGGTSPPGDSHLQMNRTVNPHTSVEDYSRVMLEYTHNRMASFADLDADNGSPASRSSSAGSGESGDSAGEMLRRGTAPTSAGVSYHNFGERGGRKATRDGEKKPSI</sequence>
<gene>
    <name evidence="15" type="ORF">AARAC_002947</name>
</gene>
<dbReference type="Pfam" id="PF00443">
    <property type="entry name" value="UCH"/>
    <property type="match status" value="1"/>
</dbReference>
<keyword evidence="6" id="KW-0833">Ubl conjugation pathway</keyword>
<comment type="similarity">
    <text evidence="3">Belongs to the peptidase C19 family.</text>
</comment>
<dbReference type="PROSITE" id="PS00972">
    <property type="entry name" value="USP_1"/>
    <property type="match status" value="1"/>
</dbReference>
<dbReference type="FunFam" id="3.10.20.90:FF:000231">
    <property type="entry name" value="Ubiquitin C-terminal hydrolase"/>
    <property type="match status" value="1"/>
</dbReference>
<dbReference type="PANTHER" id="PTHR24006:SF644">
    <property type="entry name" value="UBIQUITIN CARBOXYL-TERMINAL HYDROLASE 7"/>
    <property type="match status" value="1"/>
</dbReference>
<dbReference type="SUPFAM" id="SSF101576">
    <property type="entry name" value="Supernatant protein factor (SPF), C-terminal domain"/>
    <property type="match status" value="1"/>
</dbReference>
<dbReference type="GO" id="GO:0005634">
    <property type="term" value="C:nucleus"/>
    <property type="evidence" value="ECO:0007669"/>
    <property type="project" value="UniProtKB-SubCell"/>
</dbReference>
<keyword evidence="16" id="KW-1185">Reference proteome</keyword>
<keyword evidence="11" id="KW-0472">Membrane</keyword>